<dbReference type="InterPro" id="IPR004136">
    <property type="entry name" value="NMO"/>
</dbReference>
<keyword evidence="5" id="KW-0503">Monooxygenase</keyword>
<evidence type="ECO:0000256" key="1">
    <source>
        <dbReference type="ARBA" id="ARBA00009881"/>
    </source>
</evidence>
<comment type="caution">
    <text evidence="6">The sequence shown here is derived from an EMBL/GenBank/DDBJ whole genome shotgun (WGS) entry which is preliminary data.</text>
</comment>
<sequence>MSQSEIAARLKARMRLPAVVAPMFLVSGPQLVAAARAAGLMASFPFPNARTIDVLEEWLAATHADNARAPFAANMVTHSTYGRFDAELDLVKQYRPDAVITALGGPGRVVDAVHDYGGLVFADVNNVKFARKAIEQGADGLVLVAAGAGGHTGTMSSFAFVTAVREFFDGPVMLGGAISNGRAVRAAEVLGADFAYMGTRFIAAGESLADAEYRDMLIAAEFEDLVLSDKLTGAPAHYLRASLEKMGIGTDGSRGSGPDFADSENQVKAWRDVWSAGHGVGSVKRTQPVAEIVDELAAEYAAACATPVHDTNMQTTAAALAG</sequence>
<evidence type="ECO:0000256" key="2">
    <source>
        <dbReference type="ARBA" id="ARBA00022630"/>
    </source>
</evidence>
<dbReference type="SUPFAM" id="SSF51412">
    <property type="entry name" value="Inosine monophosphate dehydrogenase (IMPDH)"/>
    <property type="match status" value="1"/>
</dbReference>
<evidence type="ECO:0000313" key="7">
    <source>
        <dbReference type="Proteomes" id="UP001143486"/>
    </source>
</evidence>
<dbReference type="GO" id="GO:0051213">
    <property type="term" value="F:dioxygenase activity"/>
    <property type="evidence" value="ECO:0007669"/>
    <property type="project" value="UniProtKB-KW"/>
</dbReference>
<protein>
    <submittedName>
        <fullName evidence="6">2-nitropropane dioxygenase</fullName>
    </submittedName>
</protein>
<dbReference type="Pfam" id="PF03060">
    <property type="entry name" value="NMO"/>
    <property type="match status" value="1"/>
</dbReference>
<dbReference type="PANTHER" id="PTHR42747:SF4">
    <property type="entry name" value="BLR1330 PROTEIN"/>
    <property type="match status" value="1"/>
</dbReference>
<dbReference type="EMBL" id="BSFE01000009">
    <property type="protein sequence ID" value="GLK53236.1"/>
    <property type="molecule type" value="Genomic_DNA"/>
</dbReference>
<dbReference type="Gene3D" id="3.20.20.70">
    <property type="entry name" value="Aldolase class I"/>
    <property type="match status" value="1"/>
</dbReference>
<dbReference type="PANTHER" id="PTHR42747">
    <property type="entry name" value="NITRONATE MONOOXYGENASE-RELATED"/>
    <property type="match status" value="1"/>
</dbReference>
<dbReference type="RefSeq" id="WP_271187590.1">
    <property type="nucleotide sequence ID" value="NZ_BSFE01000009.1"/>
</dbReference>
<proteinExistence type="inferred from homology"/>
<evidence type="ECO:0000256" key="4">
    <source>
        <dbReference type="ARBA" id="ARBA00023002"/>
    </source>
</evidence>
<dbReference type="GO" id="GO:0018580">
    <property type="term" value="F:nitronate monooxygenase activity"/>
    <property type="evidence" value="ECO:0007669"/>
    <property type="project" value="InterPro"/>
</dbReference>
<dbReference type="InterPro" id="IPR013785">
    <property type="entry name" value="Aldolase_TIM"/>
</dbReference>
<reference evidence="6" key="2">
    <citation type="submission" date="2023-01" db="EMBL/GenBank/DDBJ databases">
        <authorList>
            <person name="Sun Q."/>
            <person name="Evtushenko L."/>
        </authorList>
    </citation>
    <scope>NUCLEOTIDE SEQUENCE</scope>
    <source>
        <strain evidence="6">VKM B-1513</strain>
    </source>
</reference>
<dbReference type="CDD" id="cd04730">
    <property type="entry name" value="NPD_like"/>
    <property type="match status" value="1"/>
</dbReference>
<evidence type="ECO:0000313" key="6">
    <source>
        <dbReference type="EMBL" id="GLK53236.1"/>
    </source>
</evidence>
<name>A0A9W6IMY1_9PROT</name>
<reference evidence="6" key="1">
    <citation type="journal article" date="2014" name="Int. J. Syst. Evol. Microbiol.">
        <title>Complete genome sequence of Corynebacterium casei LMG S-19264T (=DSM 44701T), isolated from a smear-ripened cheese.</title>
        <authorList>
            <consortium name="US DOE Joint Genome Institute (JGI-PGF)"/>
            <person name="Walter F."/>
            <person name="Albersmeier A."/>
            <person name="Kalinowski J."/>
            <person name="Ruckert C."/>
        </authorList>
    </citation>
    <scope>NUCLEOTIDE SEQUENCE</scope>
    <source>
        <strain evidence="6">VKM B-1513</strain>
    </source>
</reference>
<organism evidence="6 7">
    <name type="scientific">Maricaulis virginensis</name>
    <dbReference type="NCBI Taxonomy" id="144022"/>
    <lineage>
        <taxon>Bacteria</taxon>
        <taxon>Pseudomonadati</taxon>
        <taxon>Pseudomonadota</taxon>
        <taxon>Alphaproteobacteria</taxon>
        <taxon>Maricaulales</taxon>
        <taxon>Maricaulaceae</taxon>
        <taxon>Maricaulis</taxon>
    </lineage>
</organism>
<keyword evidence="3" id="KW-0288">FMN</keyword>
<accession>A0A9W6IMY1</accession>
<dbReference type="AlphaFoldDB" id="A0A9W6IMY1"/>
<comment type="similarity">
    <text evidence="1">Belongs to the nitronate monooxygenase family. NMO class I subfamily.</text>
</comment>
<gene>
    <name evidence="6" type="ORF">GCM10017621_27440</name>
</gene>
<keyword evidence="7" id="KW-1185">Reference proteome</keyword>
<dbReference type="Proteomes" id="UP001143486">
    <property type="component" value="Unassembled WGS sequence"/>
</dbReference>
<evidence type="ECO:0000256" key="3">
    <source>
        <dbReference type="ARBA" id="ARBA00022643"/>
    </source>
</evidence>
<keyword evidence="2" id="KW-0285">Flavoprotein</keyword>
<keyword evidence="6" id="KW-0223">Dioxygenase</keyword>
<keyword evidence="4" id="KW-0560">Oxidoreductase</keyword>
<evidence type="ECO:0000256" key="5">
    <source>
        <dbReference type="ARBA" id="ARBA00023033"/>
    </source>
</evidence>